<dbReference type="GO" id="GO:0009307">
    <property type="term" value="P:DNA restriction-modification system"/>
    <property type="evidence" value="ECO:0007669"/>
    <property type="project" value="InterPro"/>
</dbReference>
<dbReference type="AlphaFoldDB" id="A0A2U2AG36"/>
<organism evidence="3 4">
    <name type="scientific">Ignatzschineria ureiclastica</name>
    <dbReference type="NCBI Taxonomy" id="472582"/>
    <lineage>
        <taxon>Bacteria</taxon>
        <taxon>Pseudomonadati</taxon>
        <taxon>Pseudomonadota</taxon>
        <taxon>Gammaproteobacteria</taxon>
        <taxon>Cardiobacteriales</taxon>
        <taxon>Ignatzschineriaceae</taxon>
        <taxon>Ignatzschineria</taxon>
    </lineage>
</organism>
<dbReference type="Pfam" id="PF04471">
    <property type="entry name" value="Mrr_cat"/>
    <property type="match status" value="1"/>
</dbReference>
<reference evidence="4" key="1">
    <citation type="submission" date="2018-05" db="EMBL/GenBank/DDBJ databases">
        <title>Ignatzschineria dubaiensis sp. nov., isolated from necrotic foot tissues of dromedaries (Camelus dromedarius) and associated maggots in Dubai, United Arab Emirates.</title>
        <authorList>
            <person name="Tsang C.C."/>
            <person name="Tang J.Y.M."/>
            <person name="Fong J.Y.H."/>
            <person name="Kinne J."/>
            <person name="Lee H.H."/>
            <person name="Joseph M."/>
            <person name="Jose S."/>
            <person name="Schuster R.K."/>
            <person name="Tang Y."/>
            <person name="Sivakumar S."/>
            <person name="Chen J.H.K."/>
            <person name="Teng J.L.L."/>
            <person name="Lau S.K.P."/>
            <person name="Wernery U."/>
            <person name="Woo P.C.Y."/>
        </authorList>
    </citation>
    <scope>NUCLEOTIDE SEQUENCE [LARGE SCALE GENOMIC DNA]</scope>
    <source>
        <strain evidence="4">KCTC 22644</strain>
    </source>
</reference>
<protein>
    <recommendedName>
        <fullName evidence="2">Restriction endonuclease type IV Mrr domain-containing protein</fullName>
    </recommendedName>
</protein>
<dbReference type="InterPro" id="IPR011335">
    <property type="entry name" value="Restrct_endonuc-II-like"/>
</dbReference>
<keyword evidence="1" id="KW-0472">Membrane</keyword>
<feature type="transmembrane region" description="Helical" evidence="1">
    <location>
        <begin position="12"/>
        <end position="33"/>
    </location>
</feature>
<dbReference type="Proteomes" id="UP000245020">
    <property type="component" value="Unassembled WGS sequence"/>
</dbReference>
<dbReference type="PANTHER" id="PTHR30015">
    <property type="entry name" value="MRR RESTRICTION SYSTEM PROTEIN"/>
    <property type="match status" value="1"/>
</dbReference>
<keyword evidence="1" id="KW-0812">Transmembrane</keyword>
<feature type="transmembrane region" description="Helical" evidence="1">
    <location>
        <begin position="39"/>
        <end position="59"/>
    </location>
</feature>
<sequence>MNCAFTISKYLFSYFLMPFTILCALAFLGFNFLRAENMLLSGFGTINILLLILIPGLSFAKLLKISPAETTIGILVINLFLLYITFLHHTNPLFLLLGLIVTYIPTFKMLGDEILQLGSYITNRPLFRKIFHKIPILQNHYHKDRNTKNYTLAEIDEMDGEKFEHYVANLLALYEFKNIKVSPYSQDQGLDVYAEHQGIKYGFQCKRWGKNIPLSAIQEIYTAKELYQIDRAIVITNSGFTRAAINAALKLDVILIDRNRLDEMIRNIQNPDRGRLF</sequence>
<evidence type="ECO:0000256" key="1">
    <source>
        <dbReference type="SAM" id="Phobius"/>
    </source>
</evidence>
<name>A0A2U2AG36_9GAMM</name>
<proteinExistence type="predicted"/>
<accession>A0A2U2AG36</accession>
<keyword evidence="4" id="KW-1185">Reference proteome</keyword>
<dbReference type="GO" id="GO:0003677">
    <property type="term" value="F:DNA binding"/>
    <property type="evidence" value="ECO:0007669"/>
    <property type="project" value="InterPro"/>
</dbReference>
<keyword evidence="1" id="KW-1133">Transmembrane helix</keyword>
<dbReference type="InterPro" id="IPR052906">
    <property type="entry name" value="Type_IV_Methyl-Rstrct_Enzyme"/>
</dbReference>
<dbReference type="SUPFAM" id="SSF52980">
    <property type="entry name" value="Restriction endonuclease-like"/>
    <property type="match status" value="1"/>
</dbReference>
<evidence type="ECO:0000259" key="2">
    <source>
        <dbReference type="Pfam" id="PF04471"/>
    </source>
</evidence>
<dbReference type="Gene3D" id="3.40.1350.10">
    <property type="match status" value="1"/>
</dbReference>
<feature type="domain" description="Restriction endonuclease type IV Mrr" evidence="2">
    <location>
        <begin position="155"/>
        <end position="265"/>
    </location>
</feature>
<dbReference type="EMBL" id="QEWQ01000001">
    <property type="protein sequence ID" value="PWD81628.1"/>
    <property type="molecule type" value="Genomic_DNA"/>
</dbReference>
<evidence type="ECO:0000313" key="3">
    <source>
        <dbReference type="EMBL" id="PWD81628.1"/>
    </source>
</evidence>
<feature type="transmembrane region" description="Helical" evidence="1">
    <location>
        <begin position="71"/>
        <end position="87"/>
    </location>
</feature>
<evidence type="ECO:0000313" key="4">
    <source>
        <dbReference type="Proteomes" id="UP000245020"/>
    </source>
</evidence>
<gene>
    <name evidence="3" type="ORF">DC083_00020</name>
</gene>
<dbReference type="InterPro" id="IPR011856">
    <property type="entry name" value="tRNA_endonuc-like_dom_sf"/>
</dbReference>
<feature type="transmembrane region" description="Helical" evidence="1">
    <location>
        <begin position="93"/>
        <end position="111"/>
    </location>
</feature>
<dbReference type="PANTHER" id="PTHR30015:SF6">
    <property type="entry name" value="SLL1429 PROTEIN"/>
    <property type="match status" value="1"/>
</dbReference>
<dbReference type="GO" id="GO:0015666">
    <property type="term" value="F:restriction endodeoxyribonuclease activity"/>
    <property type="evidence" value="ECO:0007669"/>
    <property type="project" value="TreeGrafter"/>
</dbReference>
<dbReference type="InterPro" id="IPR007560">
    <property type="entry name" value="Restrct_endonuc_IV_Mrr"/>
</dbReference>
<comment type="caution">
    <text evidence="3">The sequence shown here is derived from an EMBL/GenBank/DDBJ whole genome shotgun (WGS) entry which is preliminary data.</text>
</comment>